<dbReference type="KEGG" id="dvl:Dvul_2051"/>
<dbReference type="Proteomes" id="UP000009173">
    <property type="component" value="Chromosome"/>
</dbReference>
<evidence type="ECO:0000313" key="1">
    <source>
        <dbReference type="EMBL" id="ABM29067.1"/>
    </source>
</evidence>
<proteinExistence type="predicted"/>
<dbReference type="EMBL" id="CP000527">
    <property type="protein sequence ID" value="ABM29067.1"/>
    <property type="molecule type" value="Genomic_DNA"/>
</dbReference>
<protein>
    <submittedName>
        <fullName evidence="1">Uncharacterized protein</fullName>
    </submittedName>
</protein>
<organism evidence="1 2">
    <name type="scientific">Nitratidesulfovibrio vulgaris (strain DP4)</name>
    <name type="common">Desulfovibrio vulgaris</name>
    <dbReference type="NCBI Taxonomy" id="391774"/>
    <lineage>
        <taxon>Bacteria</taxon>
        <taxon>Pseudomonadati</taxon>
        <taxon>Thermodesulfobacteriota</taxon>
        <taxon>Desulfovibrionia</taxon>
        <taxon>Desulfovibrionales</taxon>
        <taxon>Desulfovibrionaceae</taxon>
        <taxon>Nitratidesulfovibrio</taxon>
    </lineage>
</organism>
<reference evidence="2" key="1">
    <citation type="journal article" date="2009" name="Environ. Microbiol.">
        <title>Contribution of mobile genetic elements to Desulfovibrio vulgaris genome plasticity.</title>
        <authorList>
            <person name="Walker C.B."/>
            <person name="Stolyar S."/>
            <person name="Chivian D."/>
            <person name="Pinel N."/>
            <person name="Gabster J.A."/>
            <person name="Dehal P.S."/>
            <person name="He Z."/>
            <person name="Yang Z.K."/>
            <person name="Yen H.C."/>
            <person name="Zhou J."/>
            <person name="Wall J.D."/>
            <person name="Hazen T.C."/>
            <person name="Arkin A.P."/>
            <person name="Stahl D.A."/>
        </authorList>
    </citation>
    <scope>NUCLEOTIDE SEQUENCE [LARGE SCALE GENOMIC DNA]</scope>
    <source>
        <strain evidence="2">DP4</strain>
    </source>
</reference>
<name>A0A0H3A9N5_NITV4</name>
<dbReference type="AlphaFoldDB" id="A0A0H3A9N5"/>
<evidence type="ECO:0000313" key="2">
    <source>
        <dbReference type="Proteomes" id="UP000009173"/>
    </source>
</evidence>
<sequence>MMERRMRKHAFVKVDCNCLRRATNFKCKHCGVMEYRSEREIRNLPLSLARCEDAGAPAPSPEEKLRGMFGGGFDCLATGEEGEDSQE</sequence>
<gene>
    <name evidence="1" type="ordered locus">Dvul_2051</name>
</gene>
<dbReference type="HOGENOM" id="CLU_2648536_0_0_7"/>
<accession>A0A0H3A9N5</accession>